<accession>A0A1X1RKB6</accession>
<dbReference type="AlphaFoldDB" id="A0A1X1RKB6"/>
<dbReference type="EMBL" id="LQOJ01000016">
    <property type="protein sequence ID" value="ORV08117.1"/>
    <property type="molecule type" value="Genomic_DNA"/>
</dbReference>
<dbReference type="Pfam" id="PF13559">
    <property type="entry name" value="DUF4129"/>
    <property type="match status" value="1"/>
</dbReference>
<dbReference type="Proteomes" id="UP000193484">
    <property type="component" value="Unassembled WGS sequence"/>
</dbReference>
<comment type="caution">
    <text evidence="1">The sequence shown here is derived from an EMBL/GenBank/DDBJ whole genome shotgun (WGS) entry which is preliminary data.</text>
</comment>
<evidence type="ECO:0000313" key="1">
    <source>
        <dbReference type="EMBL" id="ORV08117.1"/>
    </source>
</evidence>
<name>A0A1X1RKB6_MYCFA</name>
<dbReference type="InterPro" id="IPR025403">
    <property type="entry name" value="TgpA-like_C"/>
</dbReference>
<dbReference type="STRING" id="1793.AWC04_02390"/>
<organism evidence="1 2">
    <name type="scientific">Mycolicibacterium fallax</name>
    <name type="common">Mycobacterium fallax</name>
    <dbReference type="NCBI Taxonomy" id="1793"/>
    <lineage>
        <taxon>Bacteria</taxon>
        <taxon>Bacillati</taxon>
        <taxon>Actinomycetota</taxon>
        <taxon>Actinomycetes</taxon>
        <taxon>Mycobacteriales</taxon>
        <taxon>Mycobacteriaceae</taxon>
        <taxon>Mycolicibacterium</taxon>
    </lineage>
</organism>
<proteinExistence type="predicted"/>
<evidence type="ECO:0000313" key="2">
    <source>
        <dbReference type="Proteomes" id="UP000193484"/>
    </source>
</evidence>
<protein>
    <submittedName>
        <fullName evidence="1">Uncharacterized protein</fullName>
    </submittedName>
</protein>
<sequence length="215" mass="22868">MADPAVDIGAEQARELARQELADPRYPRATLTDRLNEWLSDVLDRIVMKASDVPGGWLTILVLTVLLVVAVVLTVRLIRRTMHTEDAAAPLYAGAELSAEQHRRRAEDCAARGDWAAAIRHRLRAVARALEESGVLALVPGRTASELAEAASAPFPGLSGEFHSAAAVFNDVTYGERPGDEGGYRLVAGLDDHLLGAPVGGPPGPAPAEGWSAIR</sequence>
<keyword evidence="2" id="KW-1185">Reference proteome</keyword>
<reference evidence="1 2" key="1">
    <citation type="submission" date="2016-01" db="EMBL/GenBank/DDBJ databases">
        <title>The new phylogeny of the genus Mycobacterium.</title>
        <authorList>
            <person name="Tarcisio F."/>
            <person name="Conor M."/>
            <person name="Antonella G."/>
            <person name="Elisabetta G."/>
            <person name="Giulia F.S."/>
            <person name="Sara T."/>
            <person name="Anna F."/>
            <person name="Clotilde B."/>
            <person name="Roberto B."/>
            <person name="Veronica D.S."/>
            <person name="Fabio R."/>
            <person name="Monica P."/>
            <person name="Olivier J."/>
            <person name="Enrico T."/>
            <person name="Nicola S."/>
        </authorList>
    </citation>
    <scope>NUCLEOTIDE SEQUENCE [LARGE SCALE GENOMIC DNA]</scope>
    <source>
        <strain evidence="1 2">DSM 44179</strain>
    </source>
</reference>
<dbReference type="RefSeq" id="WP_085092726.1">
    <property type="nucleotide sequence ID" value="NZ_AP022603.1"/>
</dbReference>
<dbReference type="OrthoDB" id="3389322at2"/>
<gene>
    <name evidence="1" type="ORF">AWC04_02390</name>
</gene>